<evidence type="ECO:0000313" key="4">
    <source>
        <dbReference type="Proteomes" id="UP001321473"/>
    </source>
</evidence>
<proteinExistence type="predicted"/>
<feature type="chain" id="PRO_5042839451" description="Ig-like domain-containing protein" evidence="2">
    <location>
        <begin position="18"/>
        <end position="386"/>
    </location>
</feature>
<dbReference type="AlphaFoldDB" id="A0AAQ4DNL3"/>
<dbReference type="Proteomes" id="UP001321473">
    <property type="component" value="Unassembled WGS sequence"/>
</dbReference>
<gene>
    <name evidence="3" type="ORF">V5799_033336</name>
</gene>
<dbReference type="EMBL" id="JARKHS020028733">
    <property type="protein sequence ID" value="KAK8764053.1"/>
    <property type="molecule type" value="Genomic_DNA"/>
</dbReference>
<evidence type="ECO:0008006" key="5">
    <source>
        <dbReference type="Google" id="ProtNLM"/>
    </source>
</evidence>
<accession>A0AAQ4DNL3</accession>
<keyword evidence="1" id="KW-0812">Transmembrane</keyword>
<name>A0AAQ4DNL3_AMBAM</name>
<evidence type="ECO:0000256" key="2">
    <source>
        <dbReference type="SAM" id="SignalP"/>
    </source>
</evidence>
<dbReference type="SUPFAM" id="SSF48726">
    <property type="entry name" value="Immunoglobulin"/>
    <property type="match status" value="1"/>
</dbReference>
<dbReference type="InterPro" id="IPR036179">
    <property type="entry name" value="Ig-like_dom_sf"/>
</dbReference>
<keyword evidence="1" id="KW-0472">Membrane</keyword>
<protein>
    <recommendedName>
        <fullName evidence="5">Ig-like domain-containing protein</fullName>
    </recommendedName>
</protein>
<feature type="transmembrane region" description="Helical" evidence="1">
    <location>
        <begin position="217"/>
        <end position="239"/>
    </location>
</feature>
<keyword evidence="4" id="KW-1185">Reference proteome</keyword>
<keyword evidence="2" id="KW-0732">Signal</keyword>
<keyword evidence="1" id="KW-1133">Transmembrane helix</keyword>
<comment type="caution">
    <text evidence="3">The sequence shown here is derived from an EMBL/GenBank/DDBJ whole genome shotgun (WGS) entry which is preliminary data.</text>
</comment>
<evidence type="ECO:0000256" key="1">
    <source>
        <dbReference type="SAM" id="Phobius"/>
    </source>
</evidence>
<feature type="signal peptide" evidence="2">
    <location>
        <begin position="1"/>
        <end position="17"/>
    </location>
</feature>
<evidence type="ECO:0000313" key="3">
    <source>
        <dbReference type="EMBL" id="KAK8764053.1"/>
    </source>
</evidence>
<reference evidence="3 4" key="1">
    <citation type="journal article" date="2023" name="Arcadia Sci">
        <title>De novo assembly of a long-read Amblyomma americanum tick genome.</title>
        <authorList>
            <person name="Chou S."/>
            <person name="Poskanzer K.E."/>
            <person name="Rollins M."/>
            <person name="Thuy-Boun P.S."/>
        </authorList>
    </citation>
    <scope>NUCLEOTIDE SEQUENCE [LARGE SCALE GENOMIC DNA]</scope>
    <source>
        <strain evidence="3">F_SG_1</strain>
        <tissue evidence="3">Salivary glands</tissue>
    </source>
</reference>
<sequence length="386" mass="41697">MAALFALSLLLPRLQSAESVRGALSQASWLTLVAENPGARDWSLGDTVRLSYVLETRADTHVTCTRDSRLVSAYLFSVPTHSITVRARRLLLVRNASVENAGRYLCRARCGNASRAVGWRVRVRAHDSCPPAGAKSCHEVQGRPCTPCSCPQGRAFFGKSRVFTCHDAPRGPSGADLKMALNVSRRPYSFEQLEPVVVDYELHTYGDTQGLWGVAKLVTYCLGLVAGVVAFAAVSVMLLRARASAGYASSPEEDEVSKRLGDEGAIMAEAVQMRNRRRLSLETTPVLETGDSSGVSGDVTEDVREDVYDEERRTDRLFVRSLFSRLSDGLILASYTGSCDSHSSDSVGMQVTPSATGLRSGAKDSWTFFDNLPVCGLGSATSASLS</sequence>
<organism evidence="3 4">
    <name type="scientific">Amblyomma americanum</name>
    <name type="common">Lone star tick</name>
    <dbReference type="NCBI Taxonomy" id="6943"/>
    <lineage>
        <taxon>Eukaryota</taxon>
        <taxon>Metazoa</taxon>
        <taxon>Ecdysozoa</taxon>
        <taxon>Arthropoda</taxon>
        <taxon>Chelicerata</taxon>
        <taxon>Arachnida</taxon>
        <taxon>Acari</taxon>
        <taxon>Parasitiformes</taxon>
        <taxon>Ixodida</taxon>
        <taxon>Ixodoidea</taxon>
        <taxon>Ixodidae</taxon>
        <taxon>Amblyomminae</taxon>
        <taxon>Amblyomma</taxon>
    </lineage>
</organism>